<dbReference type="EMBL" id="CM055761">
    <property type="protein sequence ID" value="KAJ7986546.1"/>
    <property type="molecule type" value="Genomic_DNA"/>
</dbReference>
<dbReference type="Proteomes" id="UP001157502">
    <property type="component" value="Chromosome 34"/>
</dbReference>
<keyword evidence="2" id="KW-1185">Reference proteome</keyword>
<accession>A0ACC2F5B4</accession>
<sequence>MACGVLPVSSGCATTHSFASAPWATNGVAKMQNGLPVLAQNLCHPDSANGYKVRISIKTALSDKAYEWNENEMYFFQASLAFAMRTYHLTKPYNVNNIIVCNETQRVSFWFVVTSPDNHTELISKAEVEEAVRKSRHRINSAFLLTDKTLEFIDINPTLVPPAVPDTPPWLIVFGVVIGAVFAGIIALLVSAVLQKRKKAKDRMEDEQAEEDIHVNGLENGIGLDGAYNRGFPDDDRFTKL</sequence>
<organism evidence="1 2">
    <name type="scientific">Dallia pectoralis</name>
    <name type="common">Alaska blackfish</name>
    <dbReference type="NCBI Taxonomy" id="75939"/>
    <lineage>
        <taxon>Eukaryota</taxon>
        <taxon>Metazoa</taxon>
        <taxon>Chordata</taxon>
        <taxon>Craniata</taxon>
        <taxon>Vertebrata</taxon>
        <taxon>Euteleostomi</taxon>
        <taxon>Actinopterygii</taxon>
        <taxon>Neopterygii</taxon>
        <taxon>Teleostei</taxon>
        <taxon>Protacanthopterygii</taxon>
        <taxon>Esociformes</taxon>
        <taxon>Umbridae</taxon>
        <taxon>Dallia</taxon>
    </lineage>
</organism>
<protein>
    <submittedName>
        <fullName evidence="1">Uncharacterized protein</fullName>
    </submittedName>
</protein>
<comment type="caution">
    <text evidence="1">The sequence shown here is derived from an EMBL/GenBank/DDBJ whole genome shotgun (WGS) entry which is preliminary data.</text>
</comment>
<evidence type="ECO:0000313" key="2">
    <source>
        <dbReference type="Proteomes" id="UP001157502"/>
    </source>
</evidence>
<evidence type="ECO:0000313" key="1">
    <source>
        <dbReference type="EMBL" id="KAJ7986546.1"/>
    </source>
</evidence>
<reference evidence="1" key="1">
    <citation type="submission" date="2021-05" db="EMBL/GenBank/DDBJ databases">
        <authorList>
            <person name="Pan Q."/>
            <person name="Jouanno E."/>
            <person name="Zahm M."/>
            <person name="Klopp C."/>
            <person name="Cabau C."/>
            <person name="Louis A."/>
            <person name="Berthelot C."/>
            <person name="Parey E."/>
            <person name="Roest Crollius H."/>
            <person name="Montfort J."/>
            <person name="Robinson-Rechavi M."/>
            <person name="Bouchez O."/>
            <person name="Lampietro C."/>
            <person name="Lopez Roques C."/>
            <person name="Donnadieu C."/>
            <person name="Postlethwait J."/>
            <person name="Bobe J."/>
            <person name="Dillon D."/>
            <person name="Chandos A."/>
            <person name="von Hippel F."/>
            <person name="Guiguen Y."/>
        </authorList>
    </citation>
    <scope>NUCLEOTIDE SEQUENCE</scope>
    <source>
        <strain evidence="1">YG-Jan2019</strain>
    </source>
</reference>
<name>A0ACC2F5B4_DALPE</name>
<proteinExistence type="predicted"/>
<gene>
    <name evidence="1" type="ORF">DPEC_G00340980</name>
</gene>